<name>A0A1G9SBY1_ALLAB</name>
<sequence>MASVAYGPEAIVLAGGTGLGWTIPVTVSIALLLLAVLTLSSRQVIAAFPDGGGAYGVARAYLGRRASLVTALTSAFPELLPYAVWSCLVVLAVVTAVNLRGIAHSARAFVIPTVIYVGSIAAVIVFGLLRGEPAVAKPPGTADSLQTAGILLLLRCGTIIVQTGLCARSLRSNGHAPNTKRGVGSGMAPGDVSRSYSPRRSSMRMTWPTRPLARCTPERSVSRSSTSERTPARAGSQASIRPLGPAPAMMTSACFALGNLKGCGDADGIPVEAAIGSGTRVLLRGDAGSGKTTLLHWLAVRAARAQLSGALAEWNDCVPFVILLRTRGRSQERVGCAADSWLYRSPSLPRAESRLRRSVNTRSHPTAYDSRGLTDVPPRRRRTRVNASGIG</sequence>
<gene>
    <name evidence="4" type="ORF">SAMN04489726_1005</name>
</gene>
<dbReference type="PANTHER" id="PTHR47704">
    <property type="entry name" value="POTASSIUM TRANSPORTER KIMA"/>
    <property type="match status" value="1"/>
</dbReference>
<evidence type="ECO:0000259" key="3">
    <source>
        <dbReference type="PROSITE" id="PS50837"/>
    </source>
</evidence>
<reference evidence="4 5" key="1">
    <citation type="submission" date="2016-10" db="EMBL/GenBank/DDBJ databases">
        <authorList>
            <person name="de Groot N.N."/>
        </authorList>
    </citation>
    <scope>NUCLEOTIDE SEQUENCE [LARGE SCALE GENOMIC DNA]</scope>
    <source>
        <strain evidence="4 5">DSM 44149</strain>
    </source>
</reference>
<feature type="domain" description="NACHT" evidence="3">
    <location>
        <begin position="279"/>
        <end position="329"/>
    </location>
</feature>
<keyword evidence="5" id="KW-1185">Reference proteome</keyword>
<proteinExistence type="predicted"/>
<keyword evidence="2" id="KW-1133">Transmembrane helix</keyword>
<feature type="transmembrane region" description="Helical" evidence="2">
    <location>
        <begin position="82"/>
        <end position="102"/>
    </location>
</feature>
<dbReference type="PROSITE" id="PS50837">
    <property type="entry name" value="NACHT"/>
    <property type="match status" value="1"/>
</dbReference>
<feature type="transmembrane region" description="Helical" evidence="2">
    <location>
        <begin position="12"/>
        <end position="37"/>
    </location>
</feature>
<accession>A0A1G9SBY1</accession>
<dbReference type="Gene3D" id="1.20.1740.10">
    <property type="entry name" value="Amino acid/polyamine transporter I"/>
    <property type="match status" value="1"/>
</dbReference>
<keyword evidence="2" id="KW-0472">Membrane</keyword>
<dbReference type="InterPro" id="IPR053153">
    <property type="entry name" value="APC_K+_Transporter"/>
</dbReference>
<dbReference type="InterPro" id="IPR027417">
    <property type="entry name" value="P-loop_NTPase"/>
</dbReference>
<feature type="region of interest" description="Disordered" evidence="1">
    <location>
        <begin position="176"/>
        <end position="243"/>
    </location>
</feature>
<feature type="region of interest" description="Disordered" evidence="1">
    <location>
        <begin position="353"/>
        <end position="391"/>
    </location>
</feature>
<feature type="compositionally biased region" description="Low complexity" evidence="1">
    <location>
        <begin position="193"/>
        <end position="205"/>
    </location>
</feature>
<dbReference type="Gene3D" id="3.40.50.300">
    <property type="entry name" value="P-loop containing nucleotide triphosphate hydrolases"/>
    <property type="match status" value="1"/>
</dbReference>
<evidence type="ECO:0000313" key="5">
    <source>
        <dbReference type="Proteomes" id="UP000183376"/>
    </source>
</evidence>
<feature type="transmembrane region" description="Helical" evidence="2">
    <location>
        <begin position="44"/>
        <end position="62"/>
    </location>
</feature>
<dbReference type="Pfam" id="PF05729">
    <property type="entry name" value="NACHT"/>
    <property type="match status" value="1"/>
</dbReference>
<dbReference type="STRING" id="211114.SAMN04489726_1005"/>
<dbReference type="Proteomes" id="UP000183376">
    <property type="component" value="Chromosome I"/>
</dbReference>
<evidence type="ECO:0000256" key="2">
    <source>
        <dbReference type="SAM" id="Phobius"/>
    </source>
</evidence>
<evidence type="ECO:0000313" key="4">
    <source>
        <dbReference type="EMBL" id="SDM32305.1"/>
    </source>
</evidence>
<dbReference type="PANTHER" id="PTHR47704:SF1">
    <property type="entry name" value="POTASSIUM TRANSPORTER KIMA"/>
    <property type="match status" value="1"/>
</dbReference>
<dbReference type="AlphaFoldDB" id="A0A1G9SBY1"/>
<dbReference type="EMBL" id="LT629701">
    <property type="protein sequence ID" value="SDM32305.1"/>
    <property type="molecule type" value="Genomic_DNA"/>
</dbReference>
<protein>
    <submittedName>
        <fullName evidence="4">NACHT domain-containing protein</fullName>
    </submittedName>
</protein>
<feature type="transmembrane region" description="Helical" evidence="2">
    <location>
        <begin position="109"/>
        <end position="129"/>
    </location>
</feature>
<organism evidence="4 5">
    <name type="scientific">Allokutzneria albata</name>
    <name type="common">Kibdelosporangium albatum</name>
    <dbReference type="NCBI Taxonomy" id="211114"/>
    <lineage>
        <taxon>Bacteria</taxon>
        <taxon>Bacillati</taxon>
        <taxon>Actinomycetota</taxon>
        <taxon>Actinomycetes</taxon>
        <taxon>Pseudonocardiales</taxon>
        <taxon>Pseudonocardiaceae</taxon>
        <taxon>Allokutzneria</taxon>
    </lineage>
</organism>
<keyword evidence="2" id="KW-0812">Transmembrane</keyword>
<dbReference type="InterPro" id="IPR007111">
    <property type="entry name" value="NACHT_NTPase"/>
</dbReference>
<evidence type="ECO:0000256" key="1">
    <source>
        <dbReference type="SAM" id="MobiDB-lite"/>
    </source>
</evidence>